<dbReference type="AlphaFoldDB" id="A0AAV9F2L4"/>
<keyword evidence="4" id="KW-1185">Reference proteome</keyword>
<dbReference type="InterPro" id="IPR019349">
    <property type="entry name" value="Ribosomal_mS35_mit"/>
</dbReference>
<reference evidence="3" key="2">
    <citation type="submission" date="2023-06" db="EMBL/GenBank/DDBJ databases">
        <authorList>
            <person name="Ma L."/>
            <person name="Liu K.-W."/>
            <person name="Li Z."/>
            <person name="Hsiao Y.-Y."/>
            <person name="Qi Y."/>
            <person name="Fu T."/>
            <person name="Tang G."/>
            <person name="Zhang D."/>
            <person name="Sun W.-H."/>
            <person name="Liu D.-K."/>
            <person name="Li Y."/>
            <person name="Chen G.-Z."/>
            <person name="Liu X.-D."/>
            <person name="Liao X.-Y."/>
            <person name="Jiang Y.-T."/>
            <person name="Yu X."/>
            <person name="Hao Y."/>
            <person name="Huang J."/>
            <person name="Zhao X.-W."/>
            <person name="Ke S."/>
            <person name="Chen Y.-Y."/>
            <person name="Wu W.-L."/>
            <person name="Hsu J.-L."/>
            <person name="Lin Y.-F."/>
            <person name="Huang M.-D."/>
            <person name="Li C.-Y."/>
            <person name="Huang L."/>
            <person name="Wang Z.-W."/>
            <person name="Zhao X."/>
            <person name="Zhong W.-Y."/>
            <person name="Peng D.-H."/>
            <person name="Ahmad S."/>
            <person name="Lan S."/>
            <person name="Zhang J.-S."/>
            <person name="Tsai W.-C."/>
            <person name="Van De Peer Y."/>
            <person name="Liu Z.-J."/>
        </authorList>
    </citation>
    <scope>NUCLEOTIDE SEQUENCE</scope>
    <source>
        <strain evidence="3">CP</strain>
        <tissue evidence="3">Leaves</tissue>
    </source>
</reference>
<dbReference type="PANTHER" id="PTHR13490">
    <property type="entry name" value="MITOCHONDRIAL 28S RIBOSOMAL PROTEIN S28"/>
    <property type="match status" value="1"/>
</dbReference>
<name>A0AAV9F2L4_ACOCL</name>
<accession>A0AAV9F2L4</accession>
<dbReference type="GO" id="GO:0032543">
    <property type="term" value="P:mitochondrial translation"/>
    <property type="evidence" value="ECO:0007669"/>
    <property type="project" value="InterPro"/>
</dbReference>
<dbReference type="PANTHER" id="PTHR13490:SF0">
    <property type="entry name" value="SMALL RIBOSOMAL SUBUNIT PROTEIN MS35"/>
    <property type="match status" value="1"/>
</dbReference>
<proteinExistence type="predicted"/>
<dbReference type="Gene3D" id="3.30.160.20">
    <property type="match status" value="1"/>
</dbReference>
<dbReference type="GO" id="GO:0003735">
    <property type="term" value="F:structural constituent of ribosome"/>
    <property type="evidence" value="ECO:0007669"/>
    <property type="project" value="InterPro"/>
</dbReference>
<comment type="caution">
    <text evidence="3">The sequence shown here is derived from an EMBL/GenBank/DDBJ whole genome shotgun (WGS) entry which is preliminary data.</text>
</comment>
<feature type="domain" description="Small ribosomal subunit protein mS35 mitochondrial conserved" evidence="2">
    <location>
        <begin position="289"/>
        <end position="362"/>
    </location>
</feature>
<reference evidence="3" key="1">
    <citation type="journal article" date="2023" name="Nat. Commun.">
        <title>Diploid and tetraploid genomes of Acorus and the evolution of monocots.</title>
        <authorList>
            <person name="Ma L."/>
            <person name="Liu K.W."/>
            <person name="Li Z."/>
            <person name="Hsiao Y.Y."/>
            <person name="Qi Y."/>
            <person name="Fu T."/>
            <person name="Tang G.D."/>
            <person name="Zhang D."/>
            <person name="Sun W.H."/>
            <person name="Liu D.K."/>
            <person name="Li Y."/>
            <person name="Chen G.Z."/>
            <person name="Liu X.D."/>
            <person name="Liao X.Y."/>
            <person name="Jiang Y.T."/>
            <person name="Yu X."/>
            <person name="Hao Y."/>
            <person name="Huang J."/>
            <person name="Zhao X.W."/>
            <person name="Ke S."/>
            <person name="Chen Y.Y."/>
            <person name="Wu W.L."/>
            <person name="Hsu J.L."/>
            <person name="Lin Y.F."/>
            <person name="Huang M.D."/>
            <person name="Li C.Y."/>
            <person name="Huang L."/>
            <person name="Wang Z.W."/>
            <person name="Zhao X."/>
            <person name="Zhong W.Y."/>
            <person name="Peng D.H."/>
            <person name="Ahmad S."/>
            <person name="Lan S."/>
            <person name="Zhang J.S."/>
            <person name="Tsai W.C."/>
            <person name="Van de Peer Y."/>
            <person name="Liu Z.J."/>
        </authorList>
    </citation>
    <scope>NUCLEOTIDE SEQUENCE</scope>
    <source>
        <strain evidence="3">CP</strain>
    </source>
</reference>
<protein>
    <recommendedName>
        <fullName evidence="2">Small ribosomal subunit protein mS35 mitochondrial conserved domain-containing protein</fullName>
    </recommendedName>
</protein>
<dbReference type="FunFam" id="3.30.160.20:FF:000055">
    <property type="entry name" value="Ribosomal protein S24/S35"/>
    <property type="match status" value="1"/>
</dbReference>
<feature type="region of interest" description="Disordered" evidence="1">
    <location>
        <begin position="38"/>
        <end position="59"/>
    </location>
</feature>
<dbReference type="Pfam" id="PF10213">
    <property type="entry name" value="MRP-S28"/>
    <property type="match status" value="1"/>
</dbReference>
<organism evidence="3 4">
    <name type="scientific">Acorus calamus</name>
    <name type="common">Sweet flag</name>
    <dbReference type="NCBI Taxonomy" id="4465"/>
    <lineage>
        <taxon>Eukaryota</taxon>
        <taxon>Viridiplantae</taxon>
        <taxon>Streptophyta</taxon>
        <taxon>Embryophyta</taxon>
        <taxon>Tracheophyta</taxon>
        <taxon>Spermatophyta</taxon>
        <taxon>Magnoliopsida</taxon>
        <taxon>Liliopsida</taxon>
        <taxon>Acoraceae</taxon>
        <taxon>Acorus</taxon>
    </lineage>
</organism>
<gene>
    <name evidence="3" type="ORF">QJS10_CPA03g00475</name>
</gene>
<evidence type="ECO:0000313" key="4">
    <source>
        <dbReference type="Proteomes" id="UP001180020"/>
    </source>
</evidence>
<dbReference type="InterPro" id="IPR039848">
    <property type="entry name" value="Ribosomal_mS35_mt"/>
</dbReference>
<sequence>MKRVISRSLSLSTLRRHHLLPPPPSPLFLLQKLRLFSSDDQTPPSKPTTAEADAPEVEDVGNEEFKRRIERYFRGDESALPSILEAVMARHRSGKHEETDDELMEELRMKPIEGVRDSEFEEDFEEMHETDEEIDNLYNARDYVVKKMMREDEYWVFDQKKWDQYIEEEKIELGYVKEIAERDTALEKMLSWDKIVPDDVKKKIAAHTEELEERVKRGELQTAEAFELHKAYEEEVIREYAKAMGEEQTPEEDVIAKSLDDVNNLEDPPGEGPILTWTQRAVFSPGGDSWHPKNRLVKLRVTVKELGLSKHANRRLRALVGKRYHSGKDELTITSERFEHREENRKDCLRTLLALIEEAGKADRLVEEARTSYVKERLRANAQFMQRLRAKTAAMQASPAVAPS</sequence>
<evidence type="ECO:0000259" key="2">
    <source>
        <dbReference type="Pfam" id="PF10213"/>
    </source>
</evidence>
<evidence type="ECO:0000256" key="1">
    <source>
        <dbReference type="SAM" id="MobiDB-lite"/>
    </source>
</evidence>
<dbReference type="EMBL" id="JAUJYO010000003">
    <property type="protein sequence ID" value="KAK1320241.1"/>
    <property type="molecule type" value="Genomic_DNA"/>
</dbReference>
<dbReference type="Proteomes" id="UP001180020">
    <property type="component" value="Unassembled WGS sequence"/>
</dbReference>
<evidence type="ECO:0000313" key="3">
    <source>
        <dbReference type="EMBL" id="KAK1320241.1"/>
    </source>
</evidence>
<dbReference type="GO" id="GO:0005763">
    <property type="term" value="C:mitochondrial small ribosomal subunit"/>
    <property type="evidence" value="ECO:0007669"/>
    <property type="project" value="TreeGrafter"/>
</dbReference>